<dbReference type="Proteomes" id="UP000178448">
    <property type="component" value="Unassembled WGS sequence"/>
</dbReference>
<evidence type="ECO:0000313" key="1">
    <source>
        <dbReference type="EMBL" id="OGG04398.1"/>
    </source>
</evidence>
<name>A0A1F5YW22_9BACT</name>
<protein>
    <submittedName>
        <fullName evidence="1">Uncharacterized protein</fullName>
    </submittedName>
</protein>
<gene>
    <name evidence="1" type="ORF">A2Z33_04475</name>
</gene>
<dbReference type="EMBL" id="MFJD01000003">
    <property type="protein sequence ID" value="OGG04398.1"/>
    <property type="molecule type" value="Genomic_DNA"/>
</dbReference>
<dbReference type="AlphaFoldDB" id="A0A1F5YW22"/>
<reference evidence="1 2" key="1">
    <citation type="journal article" date="2016" name="Nat. Commun.">
        <title>Thousands of microbial genomes shed light on interconnected biogeochemical processes in an aquifer system.</title>
        <authorList>
            <person name="Anantharaman K."/>
            <person name="Brown C.T."/>
            <person name="Hug L.A."/>
            <person name="Sharon I."/>
            <person name="Castelle C.J."/>
            <person name="Probst A.J."/>
            <person name="Thomas B.C."/>
            <person name="Singh A."/>
            <person name="Wilkins M.J."/>
            <person name="Karaoz U."/>
            <person name="Brodie E.L."/>
            <person name="Williams K.H."/>
            <person name="Hubbard S.S."/>
            <person name="Banfield J.F."/>
        </authorList>
    </citation>
    <scope>NUCLEOTIDE SEQUENCE [LARGE SCALE GENOMIC DNA]</scope>
</reference>
<comment type="caution">
    <text evidence="1">The sequence shown here is derived from an EMBL/GenBank/DDBJ whole genome shotgun (WGS) entry which is preliminary data.</text>
</comment>
<dbReference type="STRING" id="1798374.A2Z33_04475"/>
<accession>A0A1F5YW22</accession>
<organism evidence="1 2">
    <name type="scientific">Candidatus Gottesmanbacteria bacterium RBG_16_52_11</name>
    <dbReference type="NCBI Taxonomy" id="1798374"/>
    <lineage>
        <taxon>Bacteria</taxon>
        <taxon>Candidatus Gottesmaniibacteriota</taxon>
    </lineage>
</organism>
<proteinExistence type="predicted"/>
<sequence>MPSDRDRFSYEAVYERGLLYLIQPGLDGNTTRSIRYTLEDNLRFFLLPQGLMAAAGKACFQTVDEIGRILRRRLPGWEFEEPLYRLSKTVPDAGGRNPQSGQFMLRISRPNLPASATLDLAFYLFGDIPEEPGRVYIPPDSEPMEAIITKSRDIIPVVIGDGEFTPRMLTEIYRIRLGDPEVTLEYEESLPVPERDSGFRRERK</sequence>
<evidence type="ECO:0000313" key="2">
    <source>
        <dbReference type="Proteomes" id="UP000178448"/>
    </source>
</evidence>